<feature type="compositionally biased region" description="Polar residues" evidence="9">
    <location>
        <begin position="1121"/>
        <end position="1142"/>
    </location>
</feature>
<feature type="compositionally biased region" description="Basic residues" evidence="9">
    <location>
        <begin position="1314"/>
        <end position="1323"/>
    </location>
</feature>
<dbReference type="SMART" id="SM00249">
    <property type="entry name" value="PHD"/>
    <property type="match status" value="2"/>
</dbReference>
<feature type="region of interest" description="Disordered" evidence="9">
    <location>
        <begin position="876"/>
        <end position="902"/>
    </location>
</feature>
<feature type="region of interest" description="Disordered" evidence="9">
    <location>
        <begin position="1233"/>
        <end position="1282"/>
    </location>
</feature>
<feature type="region of interest" description="Disordered" evidence="9">
    <location>
        <begin position="1"/>
        <end position="121"/>
    </location>
</feature>
<feature type="compositionally biased region" description="Acidic residues" evidence="9">
    <location>
        <begin position="992"/>
        <end position="1007"/>
    </location>
</feature>
<feature type="domain" description="PHD-type" evidence="11">
    <location>
        <begin position="488"/>
        <end position="607"/>
    </location>
</feature>
<dbReference type="InterPro" id="IPR011011">
    <property type="entry name" value="Znf_FYVE_PHD"/>
</dbReference>
<dbReference type="GeneID" id="89937663"/>
<evidence type="ECO:0000256" key="3">
    <source>
        <dbReference type="ARBA" id="ARBA00022737"/>
    </source>
</evidence>
<dbReference type="InterPro" id="IPR050701">
    <property type="entry name" value="Histone_Mod_Regulator"/>
</dbReference>
<dbReference type="PANTHER" id="PTHR13793">
    <property type="entry name" value="PHD FINGER PROTEINS"/>
    <property type="match status" value="1"/>
</dbReference>
<feature type="compositionally biased region" description="Polar residues" evidence="9">
    <location>
        <begin position="178"/>
        <end position="205"/>
    </location>
</feature>
<dbReference type="FunFam" id="3.30.40.10:FF:000007">
    <property type="entry name" value="Bromodomain containing 1, isoform CRA_b"/>
    <property type="match status" value="1"/>
</dbReference>
<keyword evidence="6" id="KW-0539">Nucleus</keyword>
<evidence type="ECO:0000256" key="2">
    <source>
        <dbReference type="ARBA" id="ARBA00022723"/>
    </source>
</evidence>
<keyword evidence="4 7" id="KW-0863">Zinc-finger</keyword>
<name>A0AAN6TGV3_9PEZI</name>
<dbReference type="CDD" id="cd15670">
    <property type="entry name" value="ePHD_BRPF"/>
    <property type="match status" value="1"/>
</dbReference>
<dbReference type="EMBL" id="MU853337">
    <property type="protein sequence ID" value="KAK4114165.1"/>
    <property type="molecule type" value="Genomic_DNA"/>
</dbReference>
<keyword evidence="3" id="KW-0677">Repeat</keyword>
<dbReference type="Proteomes" id="UP001302812">
    <property type="component" value="Unassembled WGS sequence"/>
</dbReference>
<evidence type="ECO:0000313" key="12">
    <source>
        <dbReference type="EMBL" id="KAK4114165.1"/>
    </source>
</evidence>
<reference evidence="12" key="2">
    <citation type="submission" date="2023-05" db="EMBL/GenBank/DDBJ databases">
        <authorList>
            <consortium name="Lawrence Berkeley National Laboratory"/>
            <person name="Steindorff A."/>
            <person name="Hensen N."/>
            <person name="Bonometti L."/>
            <person name="Westerberg I."/>
            <person name="Brannstrom I.O."/>
            <person name="Guillou S."/>
            <person name="Cros-Aarteil S."/>
            <person name="Calhoun S."/>
            <person name="Haridas S."/>
            <person name="Kuo A."/>
            <person name="Mondo S."/>
            <person name="Pangilinan J."/>
            <person name="Riley R."/>
            <person name="Labutti K."/>
            <person name="Andreopoulos B."/>
            <person name="Lipzen A."/>
            <person name="Chen C."/>
            <person name="Yanf M."/>
            <person name="Daum C."/>
            <person name="Ng V."/>
            <person name="Clum A."/>
            <person name="Ohm R."/>
            <person name="Martin F."/>
            <person name="Silar P."/>
            <person name="Natvig D."/>
            <person name="Lalanne C."/>
            <person name="Gautier V."/>
            <person name="Ament-Velasquez S.L."/>
            <person name="Kruys A."/>
            <person name="Hutchinson M.I."/>
            <person name="Powell A.J."/>
            <person name="Barry K."/>
            <person name="Miller A.N."/>
            <person name="Grigoriev I.V."/>
            <person name="Debuchy R."/>
            <person name="Gladieux P."/>
            <person name="Thoren M.H."/>
            <person name="Johannesson H."/>
        </authorList>
    </citation>
    <scope>NUCLEOTIDE SEQUENCE</scope>
    <source>
        <strain evidence="12">CBS 508.74</strain>
    </source>
</reference>
<dbReference type="RefSeq" id="XP_064671735.1">
    <property type="nucleotide sequence ID" value="XM_064813538.1"/>
</dbReference>
<proteinExistence type="predicted"/>
<keyword evidence="5" id="KW-0862">Zinc</keyword>
<feature type="compositionally biased region" description="Polar residues" evidence="9">
    <location>
        <begin position="876"/>
        <end position="900"/>
    </location>
</feature>
<feature type="region of interest" description="Disordered" evidence="9">
    <location>
        <begin position="400"/>
        <end position="429"/>
    </location>
</feature>
<evidence type="ECO:0000256" key="8">
    <source>
        <dbReference type="SAM" id="Coils"/>
    </source>
</evidence>
<feature type="compositionally biased region" description="Polar residues" evidence="9">
    <location>
        <begin position="1074"/>
        <end position="1086"/>
    </location>
</feature>
<dbReference type="GO" id="GO:0008270">
    <property type="term" value="F:zinc ion binding"/>
    <property type="evidence" value="ECO:0007669"/>
    <property type="project" value="UniProtKB-KW"/>
</dbReference>
<dbReference type="PROSITE" id="PS01359">
    <property type="entry name" value="ZF_PHD_1"/>
    <property type="match status" value="1"/>
</dbReference>
<evidence type="ECO:0000256" key="9">
    <source>
        <dbReference type="SAM" id="MobiDB-lite"/>
    </source>
</evidence>
<dbReference type="InterPro" id="IPR019787">
    <property type="entry name" value="Znf_PHD-finger"/>
</dbReference>
<evidence type="ECO:0000256" key="4">
    <source>
        <dbReference type="ARBA" id="ARBA00022771"/>
    </source>
</evidence>
<comment type="subcellular location">
    <subcellularLocation>
        <location evidence="1">Nucleus</location>
    </subcellularLocation>
</comment>
<dbReference type="InterPro" id="IPR001965">
    <property type="entry name" value="Znf_PHD"/>
</dbReference>
<feature type="domain" description="PHD-type" evidence="10">
    <location>
        <begin position="434"/>
        <end position="484"/>
    </location>
</feature>
<evidence type="ECO:0000259" key="11">
    <source>
        <dbReference type="PROSITE" id="PS51805"/>
    </source>
</evidence>
<feature type="region of interest" description="Disordered" evidence="9">
    <location>
        <begin position="991"/>
        <end position="1164"/>
    </location>
</feature>
<dbReference type="Pfam" id="PF10513">
    <property type="entry name" value="EPL1"/>
    <property type="match status" value="1"/>
</dbReference>
<evidence type="ECO:0000256" key="1">
    <source>
        <dbReference type="ARBA" id="ARBA00004123"/>
    </source>
</evidence>
<dbReference type="InterPro" id="IPR013083">
    <property type="entry name" value="Znf_RING/FYVE/PHD"/>
</dbReference>
<dbReference type="Gene3D" id="3.30.40.10">
    <property type="entry name" value="Zinc/RING finger domain, C3HC4 (zinc finger)"/>
    <property type="match status" value="2"/>
</dbReference>
<dbReference type="InterPro" id="IPR019786">
    <property type="entry name" value="Zinc_finger_PHD-type_CS"/>
</dbReference>
<dbReference type="FunFam" id="3.30.40.10:FF:000008">
    <property type="entry name" value="Bromodomain containing 1, isoform CRA_a"/>
    <property type="match status" value="1"/>
</dbReference>
<gene>
    <name evidence="12" type="ORF">N656DRAFT_767177</name>
</gene>
<dbReference type="GO" id="GO:0005634">
    <property type="term" value="C:nucleus"/>
    <property type="evidence" value="ECO:0007669"/>
    <property type="project" value="UniProtKB-SubCell"/>
</dbReference>
<dbReference type="PANTHER" id="PTHR13793:SF107">
    <property type="entry name" value="BROMODOMAIN-CONTAINING PROTEIN HOMOLOG"/>
    <property type="match status" value="1"/>
</dbReference>
<comment type="caution">
    <text evidence="12">The sequence shown here is derived from an EMBL/GenBank/DDBJ whole genome shotgun (WGS) entry which is preliminary data.</text>
</comment>
<protein>
    <submittedName>
        <fullName evidence="12">Uncharacterized protein</fullName>
    </submittedName>
</protein>
<evidence type="ECO:0000259" key="10">
    <source>
        <dbReference type="PROSITE" id="PS50016"/>
    </source>
</evidence>
<reference evidence="12" key="1">
    <citation type="journal article" date="2023" name="Mol. Phylogenet. Evol.">
        <title>Genome-scale phylogeny and comparative genomics of the fungal order Sordariales.</title>
        <authorList>
            <person name="Hensen N."/>
            <person name="Bonometti L."/>
            <person name="Westerberg I."/>
            <person name="Brannstrom I.O."/>
            <person name="Guillou S."/>
            <person name="Cros-Aarteil S."/>
            <person name="Calhoun S."/>
            <person name="Haridas S."/>
            <person name="Kuo A."/>
            <person name="Mondo S."/>
            <person name="Pangilinan J."/>
            <person name="Riley R."/>
            <person name="LaButti K."/>
            <person name="Andreopoulos B."/>
            <person name="Lipzen A."/>
            <person name="Chen C."/>
            <person name="Yan M."/>
            <person name="Daum C."/>
            <person name="Ng V."/>
            <person name="Clum A."/>
            <person name="Steindorff A."/>
            <person name="Ohm R.A."/>
            <person name="Martin F."/>
            <person name="Silar P."/>
            <person name="Natvig D.O."/>
            <person name="Lalanne C."/>
            <person name="Gautier V."/>
            <person name="Ament-Velasquez S.L."/>
            <person name="Kruys A."/>
            <person name="Hutchinson M.I."/>
            <person name="Powell A.J."/>
            <person name="Barry K."/>
            <person name="Miller A.N."/>
            <person name="Grigoriev I.V."/>
            <person name="Debuchy R."/>
            <person name="Gladieux P."/>
            <person name="Hiltunen Thoren M."/>
            <person name="Johannesson H."/>
        </authorList>
    </citation>
    <scope>NUCLEOTIDE SEQUENCE</scope>
    <source>
        <strain evidence="12">CBS 508.74</strain>
    </source>
</reference>
<dbReference type="SUPFAM" id="SSF57903">
    <property type="entry name" value="FYVE/PHD zinc finger"/>
    <property type="match status" value="1"/>
</dbReference>
<sequence length="1323" mass="144614">MAPPPTTPNRTARGRPRGRPKGSGSASASRVRRPPPDGPATEPPLKRRRYIPGGPGGGGRFIDDENAALATDSPGPSTTAPRPRASAATQARRSPPVYPRRERSTRIRTAVNRDERDDMQYSSAAAVAAAVVQSEGYKPREERGWEEFHPNLDIDATFLVLPADEVDGVVKSIPPTPAAQTSGTPLNGASTPTKEVNSGSGTAVNGTPGGQGKPTLGGTSTETPTRRRVGRPPRDSVSLYATRPPDFGLTPKIPKVMPIHNQTAKERLDLKQPSYRKTSRVAVFESKQFGQARYVEKSMMNVGYQESDNFIRPDRNLIKAMDANVEEELDQHPAVRADGDPVQHTAGVVGRVEYDMDEQDDMWLGKLNEQRKASDLESITREIFEITITKIEKEWHALEKSIPKPNPKPPQTHRPRSSSAAAVNGEPQAGEEQDSKCAICDDGDCENTNAIVFCDGCDLAVHQECYGVPFIPEGQWLCRKCQLIGRGIPTCIFCPNTDGAFKQTNSSKWAHLLCAMWIPEVSLGNHTFMEPVMEVEKVPKNRWRLTCYICNQRMGACIQCSNKNCYQAFHVTCARRCRLFLKMKNSQGALAVLDGTLPLKAFCDKHCPPDYAKENDVSQATKEAKRFYKRTMKGRLWADDQAAALQMAATHRHAMTEHPPDESQMTGAKVSAVLAEKKKGQPQKNIWKLPSGAPVIPQKVYDLVESALSRFPIRKRKDFVAEACRYWTLKREARRGAALLKRLQLQMETFSSMELTRRNFAVMGPSGRARLERRVEFCRNLLKDLEQLKELSEAIVRREADKLEQAELMVDFVDTCYFPIYKMLLPVMDKAFLLDRNVFKPGFTELQDKLDRRFYVTTLPFARDLCQAINVGINTERPSSDQEQGTEPSDASAVKQSNYSEVRDRRRLGKRILKSLEPYFEAALKAEADICSKSFDSMKQELEAMIEASLEVRQPTTSSIIVSHDDGAAPKPDQDVDMMDAPAEGQIIVADQSDDEADADGEADPDHDDTKDGTELAQDHGGEIEVKEPDDEHDDDGTLKPNGARSSAHSPPGDQQSDIAQGQGDFHRRLLVTNGFNKDPNSNSPASLPGSYPHPANHQDHQDHGHDQNPHPAPAPLTPPQSNGSFAGQPSNQQYLQPQPAVSSSLSYHNGSSNSNNDAVVGTSNNGSSDIMDNVLVAGGIPWYLAGFELRGTSAVEEQWTGREAVRRALSEELTDMDDDALKDLEFDVDEENTITASPPVGEGTDGNGANNNSGGGSGAGSKAITQAAATPKKSLRSSTASAAAAAAAAAAAVAAATASGASRRASNSSGIRKGVRSSARRR</sequence>
<dbReference type="Pfam" id="PF13832">
    <property type="entry name" value="zf-HC5HC2H_2"/>
    <property type="match status" value="1"/>
</dbReference>
<feature type="compositionally biased region" description="Basic and acidic residues" evidence="9">
    <location>
        <begin position="1097"/>
        <end position="1109"/>
    </location>
</feature>
<feature type="compositionally biased region" description="Polar residues" evidence="9">
    <location>
        <begin position="1044"/>
        <end position="1060"/>
    </location>
</feature>
<feature type="compositionally biased region" description="Basic and acidic residues" evidence="9">
    <location>
        <begin position="1008"/>
        <end position="1027"/>
    </location>
</feature>
<keyword evidence="8" id="KW-0175">Coiled coil</keyword>
<feature type="compositionally biased region" description="Low complexity" evidence="9">
    <location>
        <begin position="76"/>
        <end position="95"/>
    </location>
</feature>
<feature type="compositionally biased region" description="Low complexity" evidence="9">
    <location>
        <begin position="1294"/>
        <end position="1311"/>
    </location>
</feature>
<feature type="compositionally biased region" description="Low complexity" evidence="9">
    <location>
        <begin position="1143"/>
        <end position="1157"/>
    </location>
</feature>
<dbReference type="Pfam" id="PF13831">
    <property type="entry name" value="PHD_2"/>
    <property type="match status" value="1"/>
</dbReference>
<feature type="compositionally biased region" description="Basic and acidic residues" evidence="9">
    <location>
        <begin position="99"/>
        <end position="119"/>
    </location>
</feature>
<dbReference type="CDD" id="cd15492">
    <property type="entry name" value="PHD_BRPF_JADE_like"/>
    <property type="match status" value="1"/>
</dbReference>
<evidence type="ECO:0000313" key="13">
    <source>
        <dbReference type="Proteomes" id="UP001302812"/>
    </source>
</evidence>
<evidence type="ECO:0000256" key="7">
    <source>
        <dbReference type="PROSITE-ProRule" id="PRU00146"/>
    </source>
</evidence>
<keyword evidence="2" id="KW-0479">Metal-binding</keyword>
<evidence type="ECO:0000256" key="6">
    <source>
        <dbReference type="ARBA" id="ARBA00023242"/>
    </source>
</evidence>
<feature type="region of interest" description="Disordered" evidence="9">
    <location>
        <begin position="1294"/>
        <end position="1323"/>
    </location>
</feature>
<keyword evidence="13" id="KW-1185">Reference proteome</keyword>
<dbReference type="InterPro" id="IPR019542">
    <property type="entry name" value="Enhancer_polycomb-like_N"/>
</dbReference>
<dbReference type="PROSITE" id="PS51805">
    <property type="entry name" value="EPHD"/>
    <property type="match status" value="1"/>
</dbReference>
<dbReference type="PROSITE" id="PS50016">
    <property type="entry name" value="ZF_PHD_2"/>
    <property type="match status" value="1"/>
</dbReference>
<dbReference type="InterPro" id="IPR034732">
    <property type="entry name" value="EPHD"/>
</dbReference>
<evidence type="ECO:0000256" key="5">
    <source>
        <dbReference type="ARBA" id="ARBA00022833"/>
    </source>
</evidence>
<feature type="coiled-coil region" evidence="8">
    <location>
        <begin position="768"/>
        <end position="798"/>
    </location>
</feature>
<organism evidence="12 13">
    <name type="scientific">Canariomyces notabilis</name>
    <dbReference type="NCBI Taxonomy" id="2074819"/>
    <lineage>
        <taxon>Eukaryota</taxon>
        <taxon>Fungi</taxon>
        <taxon>Dikarya</taxon>
        <taxon>Ascomycota</taxon>
        <taxon>Pezizomycotina</taxon>
        <taxon>Sordariomycetes</taxon>
        <taxon>Sordariomycetidae</taxon>
        <taxon>Sordariales</taxon>
        <taxon>Chaetomiaceae</taxon>
        <taxon>Canariomyces</taxon>
    </lineage>
</organism>
<feature type="region of interest" description="Disordered" evidence="9">
    <location>
        <begin position="174"/>
        <end position="254"/>
    </location>
</feature>
<dbReference type="GO" id="GO:0006357">
    <property type="term" value="P:regulation of transcription by RNA polymerase II"/>
    <property type="evidence" value="ECO:0007669"/>
    <property type="project" value="TreeGrafter"/>
</dbReference>
<accession>A0AAN6TGV3</accession>